<feature type="domain" description="C2H2-type" evidence="15">
    <location>
        <begin position="381"/>
        <end position="408"/>
    </location>
</feature>
<sequence>PAPGRGTGGESPALPPGLRLQRGVMEQGTPSTPSTKRRAIGKQQGIPSRACPPSRSSEFMGATMNSEPADYFLLARQPSPSFSYSGSFFIKSVPEQTHDQESLFNLMSGILGLSPFSPSEGHQRQLDTPYSVPEAIQNHLDLYSNCQPELNISVQPAFPEQNYSNFHNPENIHQDIKLSSISPSLNKFKAPCSQWEPMTQQQNYLPAGYQSPETFHPTDSSQTMFHQLASKIENVLSVSCQSELSNLSEDSGSFGNNLAFGCQPDSFQNLSSHMQITSDFVDTKIHNLPPQLIQDFESSLSQPEVMPSLINPNDALISTANPNILLEPKKKSRRGKCSSKCFCPKPHEKAFACPVENCIRSFARSDELNRHLRIHTGHKPFQCRICLRNFSRSDHLTTHIRTHTGEKPFSCDICGRRFARSDEKKRHSKVHLKQKARTEEKLKGLGYYAVGLSFGTL</sequence>
<dbReference type="OMA" id="VENCIRC"/>
<keyword evidence="6" id="KW-0862">Zinc</keyword>
<dbReference type="FunFam" id="3.30.160.60:FF:000324">
    <property type="entry name" value="Early growth response protein 4"/>
    <property type="match status" value="1"/>
</dbReference>
<dbReference type="FunFam" id="3.30.160.60:FF:001289">
    <property type="entry name" value="Zinc finger protein 574"/>
    <property type="match status" value="1"/>
</dbReference>
<keyword evidence="3" id="KW-0479">Metal-binding</keyword>
<dbReference type="Ensembl" id="ENSSPUT00000019112.1">
    <property type="protein sequence ID" value="ENSSPUP00000017946.1"/>
    <property type="gene ID" value="ENSSPUG00000013869.1"/>
</dbReference>
<keyword evidence="4" id="KW-0677">Repeat</keyword>
<dbReference type="PANTHER" id="PTHR23235">
    <property type="entry name" value="KRUEPPEL-LIKE TRANSCRIPTION FACTOR"/>
    <property type="match status" value="1"/>
</dbReference>
<dbReference type="SMART" id="SM00355">
    <property type="entry name" value="ZnF_C2H2"/>
    <property type="match status" value="3"/>
</dbReference>
<keyword evidence="9" id="KW-0804">Transcription</keyword>
<feature type="domain" description="C2H2-type" evidence="15">
    <location>
        <begin position="409"/>
        <end position="436"/>
    </location>
</feature>
<evidence type="ECO:0000256" key="9">
    <source>
        <dbReference type="ARBA" id="ARBA00023163"/>
    </source>
</evidence>
<evidence type="ECO:0000256" key="7">
    <source>
        <dbReference type="ARBA" id="ARBA00023015"/>
    </source>
</evidence>
<dbReference type="PANTHER" id="PTHR23235:SF58">
    <property type="entry name" value="EARLY GROWTH RESPONSE PROTEIN 4"/>
    <property type="match status" value="1"/>
</dbReference>
<dbReference type="Pfam" id="PF00096">
    <property type="entry name" value="zf-C2H2"/>
    <property type="match status" value="2"/>
</dbReference>
<dbReference type="PROSITE" id="PS00028">
    <property type="entry name" value="ZINC_FINGER_C2H2_1"/>
    <property type="match status" value="3"/>
</dbReference>
<feature type="region of interest" description="Disordered" evidence="14">
    <location>
        <begin position="1"/>
        <end position="58"/>
    </location>
</feature>
<feature type="domain" description="C2H2-type" evidence="15">
    <location>
        <begin position="351"/>
        <end position="380"/>
    </location>
</feature>
<dbReference type="GO" id="GO:0008270">
    <property type="term" value="F:zinc ion binding"/>
    <property type="evidence" value="ECO:0007669"/>
    <property type="project" value="UniProtKB-KW"/>
</dbReference>
<evidence type="ECO:0000259" key="15">
    <source>
        <dbReference type="PROSITE" id="PS50157"/>
    </source>
</evidence>
<evidence type="ECO:0000256" key="10">
    <source>
        <dbReference type="ARBA" id="ARBA00023242"/>
    </source>
</evidence>
<dbReference type="Gene3D" id="3.30.160.60">
    <property type="entry name" value="Classic Zinc Finger"/>
    <property type="match status" value="3"/>
</dbReference>
<keyword evidence="8" id="KW-0238">DNA-binding</keyword>
<dbReference type="GO" id="GO:0000978">
    <property type="term" value="F:RNA polymerase II cis-regulatory region sequence-specific DNA binding"/>
    <property type="evidence" value="ECO:0007669"/>
    <property type="project" value="TreeGrafter"/>
</dbReference>
<evidence type="ECO:0000313" key="16">
    <source>
        <dbReference type="Ensembl" id="ENSSPUP00000017946.1"/>
    </source>
</evidence>
<evidence type="ECO:0000256" key="6">
    <source>
        <dbReference type="ARBA" id="ARBA00022833"/>
    </source>
</evidence>
<evidence type="ECO:0000256" key="4">
    <source>
        <dbReference type="ARBA" id="ARBA00022737"/>
    </source>
</evidence>
<dbReference type="GeneTree" id="ENSGT00940000162199"/>
<dbReference type="PROSITE" id="PS50157">
    <property type="entry name" value="ZINC_FINGER_C2H2_2"/>
    <property type="match status" value="3"/>
</dbReference>
<keyword evidence="17" id="KW-1185">Reference proteome</keyword>
<dbReference type="FunFam" id="3.30.160.60:FF:000419">
    <property type="entry name" value="Early growth response protein 4"/>
    <property type="match status" value="1"/>
</dbReference>
<dbReference type="SUPFAM" id="SSF57667">
    <property type="entry name" value="beta-beta-alpha zinc fingers"/>
    <property type="match status" value="2"/>
</dbReference>
<keyword evidence="5 13" id="KW-0863">Zinc-finger</keyword>
<evidence type="ECO:0000313" key="17">
    <source>
        <dbReference type="Proteomes" id="UP000694392"/>
    </source>
</evidence>
<name>A0A8D0HE27_SPHPU</name>
<dbReference type="InterPro" id="IPR013087">
    <property type="entry name" value="Znf_C2H2_type"/>
</dbReference>
<reference evidence="16" key="1">
    <citation type="submission" date="2025-08" db="UniProtKB">
        <authorList>
            <consortium name="Ensembl"/>
        </authorList>
    </citation>
    <scope>IDENTIFICATION</scope>
</reference>
<keyword evidence="10" id="KW-0539">Nucleus</keyword>
<comment type="subcellular location">
    <subcellularLocation>
        <location evidence="1">Nucleus</location>
    </subcellularLocation>
</comment>
<comment type="similarity">
    <text evidence="2">Belongs to the EGR C2H2-type zinc-finger protein family.</text>
</comment>
<evidence type="ECO:0000256" key="2">
    <source>
        <dbReference type="ARBA" id="ARBA00005682"/>
    </source>
</evidence>
<dbReference type="GO" id="GO:0000981">
    <property type="term" value="F:DNA-binding transcription factor activity, RNA polymerase II-specific"/>
    <property type="evidence" value="ECO:0007669"/>
    <property type="project" value="TreeGrafter"/>
</dbReference>
<reference evidence="16" key="2">
    <citation type="submission" date="2025-09" db="UniProtKB">
        <authorList>
            <consortium name="Ensembl"/>
        </authorList>
    </citation>
    <scope>IDENTIFICATION</scope>
</reference>
<keyword evidence="7" id="KW-0805">Transcription regulation</keyword>
<evidence type="ECO:0000256" key="8">
    <source>
        <dbReference type="ARBA" id="ARBA00023125"/>
    </source>
</evidence>
<evidence type="ECO:0000256" key="11">
    <source>
        <dbReference type="ARBA" id="ARBA00058831"/>
    </source>
</evidence>
<gene>
    <name evidence="16" type="primary">EGR4</name>
</gene>
<dbReference type="GO" id="GO:0005634">
    <property type="term" value="C:nucleus"/>
    <property type="evidence" value="ECO:0007669"/>
    <property type="project" value="UniProtKB-SubCell"/>
</dbReference>
<dbReference type="Proteomes" id="UP000694392">
    <property type="component" value="Unplaced"/>
</dbReference>
<organism evidence="16 17">
    <name type="scientific">Sphenodon punctatus</name>
    <name type="common">Tuatara</name>
    <name type="synonym">Hatteria punctata</name>
    <dbReference type="NCBI Taxonomy" id="8508"/>
    <lineage>
        <taxon>Eukaryota</taxon>
        <taxon>Metazoa</taxon>
        <taxon>Chordata</taxon>
        <taxon>Craniata</taxon>
        <taxon>Vertebrata</taxon>
        <taxon>Euteleostomi</taxon>
        <taxon>Lepidosauria</taxon>
        <taxon>Sphenodontia</taxon>
        <taxon>Sphenodontidae</taxon>
        <taxon>Sphenodon</taxon>
    </lineage>
</organism>
<evidence type="ECO:0000256" key="14">
    <source>
        <dbReference type="SAM" id="MobiDB-lite"/>
    </source>
</evidence>
<evidence type="ECO:0000256" key="12">
    <source>
        <dbReference type="ARBA" id="ARBA00070723"/>
    </source>
</evidence>
<evidence type="ECO:0000256" key="1">
    <source>
        <dbReference type="ARBA" id="ARBA00004123"/>
    </source>
</evidence>
<protein>
    <recommendedName>
        <fullName evidence="12">Early growth response protein 4</fullName>
    </recommendedName>
</protein>
<evidence type="ECO:0000256" key="13">
    <source>
        <dbReference type="PROSITE-ProRule" id="PRU00042"/>
    </source>
</evidence>
<proteinExistence type="inferred from homology"/>
<dbReference type="InterPro" id="IPR036236">
    <property type="entry name" value="Znf_C2H2_sf"/>
</dbReference>
<comment type="function">
    <text evidence="11">Transcriptional regulator. Recognizes and binds to the DNA sequence 5'-GCGGGGGCG-3' (GSG). Activates the transcription of target genes whose products are required for mitogenesis and differentiation.</text>
</comment>
<evidence type="ECO:0000256" key="5">
    <source>
        <dbReference type="ARBA" id="ARBA00022771"/>
    </source>
</evidence>
<evidence type="ECO:0000256" key="3">
    <source>
        <dbReference type="ARBA" id="ARBA00022723"/>
    </source>
</evidence>
<accession>A0A8D0HE27</accession>
<dbReference type="AlphaFoldDB" id="A0A8D0HE27"/>